<dbReference type="Proteomes" id="UP000276776">
    <property type="component" value="Unassembled WGS sequence"/>
</dbReference>
<evidence type="ECO:0000313" key="2">
    <source>
        <dbReference type="Proteomes" id="UP000276776"/>
    </source>
</evidence>
<reference evidence="3" key="1">
    <citation type="submission" date="2017-02" db="UniProtKB">
        <authorList>
            <consortium name="WormBaseParasite"/>
        </authorList>
    </citation>
    <scope>IDENTIFICATION</scope>
</reference>
<dbReference type="STRING" id="103827.A0A0N5CU42"/>
<protein>
    <submittedName>
        <fullName evidence="3">BHLH domain-containing protein</fullName>
    </submittedName>
</protein>
<dbReference type="WBParaSite" id="TCLT_0000376201-mRNA-1">
    <property type="protein sequence ID" value="TCLT_0000376201-mRNA-1"/>
    <property type="gene ID" value="TCLT_0000376201"/>
</dbReference>
<accession>A0A0N5CU42</accession>
<dbReference type="OrthoDB" id="5864085at2759"/>
<keyword evidence="2" id="KW-1185">Reference proteome</keyword>
<name>A0A0N5CU42_THECL</name>
<sequence>MFELTSRMMMCQNQEPRKGTPWTASKKHFRESEEWRKKKRRVYAKMKAMGRINLALIMTKLPLKQRLDKRSYDFFGLILFLVSHMKDHF</sequence>
<evidence type="ECO:0000313" key="1">
    <source>
        <dbReference type="EMBL" id="VDN00753.1"/>
    </source>
</evidence>
<dbReference type="AlphaFoldDB" id="A0A0N5CU42"/>
<organism evidence="3">
    <name type="scientific">Thelazia callipaeda</name>
    <name type="common">Oriental eyeworm</name>
    <name type="synonym">Parasitic nematode</name>
    <dbReference type="NCBI Taxonomy" id="103827"/>
    <lineage>
        <taxon>Eukaryota</taxon>
        <taxon>Metazoa</taxon>
        <taxon>Ecdysozoa</taxon>
        <taxon>Nematoda</taxon>
        <taxon>Chromadorea</taxon>
        <taxon>Rhabditida</taxon>
        <taxon>Spirurina</taxon>
        <taxon>Spiruromorpha</taxon>
        <taxon>Thelazioidea</taxon>
        <taxon>Thelaziidae</taxon>
        <taxon>Thelazia</taxon>
    </lineage>
</organism>
<proteinExistence type="predicted"/>
<evidence type="ECO:0000313" key="3">
    <source>
        <dbReference type="WBParaSite" id="TCLT_0000376201-mRNA-1"/>
    </source>
</evidence>
<dbReference type="EMBL" id="UYYF01004266">
    <property type="protein sequence ID" value="VDN00753.1"/>
    <property type="molecule type" value="Genomic_DNA"/>
</dbReference>
<gene>
    <name evidence="1" type="ORF">TCLT_LOCUS3751</name>
</gene>
<reference evidence="1 2" key="2">
    <citation type="submission" date="2018-11" db="EMBL/GenBank/DDBJ databases">
        <authorList>
            <consortium name="Pathogen Informatics"/>
        </authorList>
    </citation>
    <scope>NUCLEOTIDE SEQUENCE [LARGE SCALE GENOMIC DNA]</scope>
</reference>